<evidence type="ECO:0000256" key="1">
    <source>
        <dbReference type="SAM" id="MobiDB-lite"/>
    </source>
</evidence>
<evidence type="ECO:0000313" key="3">
    <source>
        <dbReference type="Proteomes" id="UP001165080"/>
    </source>
</evidence>
<protein>
    <submittedName>
        <fullName evidence="2">Uncharacterized protein</fullName>
    </submittedName>
</protein>
<gene>
    <name evidence="2" type="primary">PLEST011965</name>
    <name evidence="2" type="ORF">PLESTB_001361200</name>
</gene>
<proteinExistence type="predicted"/>
<comment type="caution">
    <text evidence="2">The sequence shown here is derived from an EMBL/GenBank/DDBJ whole genome shotgun (WGS) entry which is preliminary data.</text>
</comment>
<sequence>MRSQEQALLTTTLQLGLGDARRDSLCSQQRLHVNSEDRARVHDQGLFCASALLVQAFGRSAAMWGPSPPTRRRLAAGKSSVRGGSDNSPQGGGNHGSEGGLVQHYEAL</sequence>
<accession>A0A9W6BU64</accession>
<dbReference type="EMBL" id="BRXU01000022">
    <property type="protein sequence ID" value="GLC58459.1"/>
    <property type="molecule type" value="Genomic_DNA"/>
</dbReference>
<keyword evidence="3" id="KW-1185">Reference proteome</keyword>
<evidence type="ECO:0000313" key="2">
    <source>
        <dbReference type="EMBL" id="GLC58459.1"/>
    </source>
</evidence>
<reference evidence="2 3" key="1">
    <citation type="journal article" date="2023" name="Commun. Biol.">
        <title>Reorganization of the ancestral sex-determining regions during the evolution of trioecy in Pleodorina starrii.</title>
        <authorList>
            <person name="Takahashi K."/>
            <person name="Suzuki S."/>
            <person name="Kawai-Toyooka H."/>
            <person name="Yamamoto K."/>
            <person name="Hamaji T."/>
            <person name="Ootsuki R."/>
            <person name="Yamaguchi H."/>
            <person name="Kawachi M."/>
            <person name="Higashiyama T."/>
            <person name="Nozaki H."/>
        </authorList>
    </citation>
    <scope>NUCLEOTIDE SEQUENCE [LARGE SCALE GENOMIC DNA]</scope>
    <source>
        <strain evidence="2 3">NIES-4479</strain>
    </source>
</reference>
<dbReference type="Proteomes" id="UP001165080">
    <property type="component" value="Unassembled WGS sequence"/>
</dbReference>
<dbReference type="AlphaFoldDB" id="A0A9W6BU64"/>
<name>A0A9W6BU64_9CHLO</name>
<organism evidence="2 3">
    <name type="scientific">Pleodorina starrii</name>
    <dbReference type="NCBI Taxonomy" id="330485"/>
    <lineage>
        <taxon>Eukaryota</taxon>
        <taxon>Viridiplantae</taxon>
        <taxon>Chlorophyta</taxon>
        <taxon>core chlorophytes</taxon>
        <taxon>Chlorophyceae</taxon>
        <taxon>CS clade</taxon>
        <taxon>Chlamydomonadales</taxon>
        <taxon>Volvocaceae</taxon>
        <taxon>Pleodorina</taxon>
    </lineage>
</organism>
<feature type="compositionally biased region" description="Gly residues" evidence="1">
    <location>
        <begin position="90"/>
        <end position="99"/>
    </location>
</feature>
<feature type="region of interest" description="Disordered" evidence="1">
    <location>
        <begin position="61"/>
        <end position="108"/>
    </location>
</feature>